<gene>
    <name evidence="1" type="ORF">APZ00_17150</name>
</gene>
<evidence type="ECO:0000313" key="1">
    <source>
        <dbReference type="EMBL" id="ALV28576.1"/>
    </source>
</evidence>
<dbReference type="KEGG" id="pphr:APZ00_17150"/>
<accession>A0A0U3NFY0</accession>
<evidence type="ECO:0000313" key="2">
    <source>
        <dbReference type="Proteomes" id="UP000064921"/>
    </source>
</evidence>
<reference evidence="1 2" key="1">
    <citation type="submission" date="2015-10" db="EMBL/GenBank/DDBJ databases">
        <title>The world's first case of liver abscess caused by Pannonibacter phragmitetus.</title>
        <authorList>
            <person name="Ming D."/>
            <person name="Wang M."/>
            <person name="Zhou Y."/>
            <person name="Jiang T."/>
            <person name="Hu S."/>
        </authorList>
    </citation>
    <scope>NUCLEOTIDE SEQUENCE [LARGE SCALE GENOMIC DNA]</scope>
    <source>
        <strain evidence="1 2">31801</strain>
    </source>
</reference>
<keyword evidence="2" id="KW-1185">Reference proteome</keyword>
<organism evidence="1 2">
    <name type="scientific">Pannonibacter phragmitetus</name>
    <dbReference type="NCBI Taxonomy" id="121719"/>
    <lineage>
        <taxon>Bacteria</taxon>
        <taxon>Pseudomonadati</taxon>
        <taxon>Pseudomonadota</taxon>
        <taxon>Alphaproteobacteria</taxon>
        <taxon>Hyphomicrobiales</taxon>
        <taxon>Stappiaceae</taxon>
        <taxon>Pannonibacter</taxon>
    </lineage>
</organism>
<protein>
    <submittedName>
        <fullName evidence="1">Uncharacterized protein</fullName>
    </submittedName>
</protein>
<dbReference type="Proteomes" id="UP000064921">
    <property type="component" value="Chromosome"/>
</dbReference>
<proteinExistence type="predicted"/>
<name>A0A0U3NFY0_9HYPH</name>
<dbReference type="AlphaFoldDB" id="A0A0U3NFY0"/>
<dbReference type="EMBL" id="CP013068">
    <property type="protein sequence ID" value="ALV28576.1"/>
    <property type="molecule type" value="Genomic_DNA"/>
</dbReference>
<sequence>MFPPIAALFKPKPGAGLGRQFPHGRACEALVGGAFQHSLDPCGVGPRLVPKRGEARDALAKGGFGRVERAGLDSIVEAL</sequence>